<accession>J7QZV5</accession>
<evidence type="ECO:0000313" key="5">
    <source>
        <dbReference type="EMBL" id="CCK68040.1"/>
    </source>
</evidence>
<dbReference type="OMA" id="FNVWKPQ"/>
<feature type="region of interest" description="Disordered" evidence="3">
    <location>
        <begin position="369"/>
        <end position="400"/>
    </location>
</feature>
<keyword evidence="6" id="KW-1185">Reference proteome</keyword>
<dbReference type="GO" id="GO:0000214">
    <property type="term" value="C:tRNA-intron endonuclease complex"/>
    <property type="evidence" value="ECO:0007669"/>
    <property type="project" value="EnsemblFungi"/>
</dbReference>
<dbReference type="KEGG" id="kng:KNAG_0A03590"/>
<dbReference type="AlphaFoldDB" id="J7QZV5"/>
<evidence type="ECO:0000256" key="1">
    <source>
        <dbReference type="ARBA" id="ARBA00005736"/>
    </source>
</evidence>
<name>J7QZV5_HUIN7</name>
<dbReference type="Proteomes" id="UP000006310">
    <property type="component" value="Chromosome 1"/>
</dbReference>
<reference evidence="6" key="2">
    <citation type="submission" date="2012-08" db="EMBL/GenBank/DDBJ databases">
        <title>Genome sequence of Kazachstania naganishii.</title>
        <authorList>
            <person name="Gordon J.L."/>
            <person name="Armisen D."/>
            <person name="Proux-Wera E."/>
            <person name="OhEigeartaigh S.S."/>
            <person name="Byrne K.P."/>
            <person name="Wolfe K.H."/>
        </authorList>
    </citation>
    <scope>NUCLEOTIDE SEQUENCE [LARGE SCALE GENOMIC DNA]</scope>
    <source>
        <strain evidence="6">ATCC MYA-139 / BCRC 22969 / CBS 8797 / CCRC 22969 / KCTC 17520 / NBRC 10181 / NCYC 3082</strain>
    </source>
</reference>
<dbReference type="PANTHER" id="PTHR21027">
    <property type="entry name" value="TRNA-SPLICING ENDONUCLEASE SUBUNIT SEN54"/>
    <property type="match status" value="1"/>
</dbReference>
<dbReference type="OrthoDB" id="408683at2759"/>
<dbReference type="GeneID" id="34523675"/>
<dbReference type="GO" id="GO:0000213">
    <property type="term" value="F:tRNA-intron lyase activity"/>
    <property type="evidence" value="ECO:0007669"/>
    <property type="project" value="EnsemblFungi"/>
</dbReference>
<evidence type="ECO:0000259" key="4">
    <source>
        <dbReference type="Pfam" id="PF12928"/>
    </source>
</evidence>
<dbReference type="GO" id="GO:0000379">
    <property type="term" value="P:tRNA-type intron splice site recognition and cleavage"/>
    <property type="evidence" value="ECO:0007669"/>
    <property type="project" value="EnsemblFungi"/>
</dbReference>
<dbReference type="STRING" id="1071383.J7QZV5"/>
<dbReference type="InterPro" id="IPR024337">
    <property type="entry name" value="tRNA_splic_suSen54"/>
</dbReference>
<dbReference type="InterPro" id="IPR024336">
    <property type="entry name" value="tRNA_splic_suSen54_N"/>
</dbReference>
<reference evidence="5 6" key="1">
    <citation type="journal article" date="2011" name="Proc. Natl. Acad. Sci. U.S.A.">
        <title>Evolutionary erosion of yeast sex chromosomes by mating-type switching accidents.</title>
        <authorList>
            <person name="Gordon J.L."/>
            <person name="Armisen D."/>
            <person name="Proux-Wera E."/>
            <person name="Oheigeartaigh S.S."/>
            <person name="Byrne K.P."/>
            <person name="Wolfe K.H."/>
        </authorList>
    </citation>
    <scope>NUCLEOTIDE SEQUENCE [LARGE SCALE GENOMIC DNA]</scope>
    <source>
        <strain evidence="6">ATCC MYA-139 / BCRC 22969 / CBS 8797 / CCRC 22969 / KCTC 17520 / NBRC 10181 / NCYC 3082</strain>
    </source>
</reference>
<dbReference type="HOGENOM" id="CLU_028449_0_1_1"/>
<evidence type="ECO:0000256" key="3">
    <source>
        <dbReference type="SAM" id="MobiDB-lite"/>
    </source>
</evidence>
<gene>
    <name evidence="5" type="primary">KNAG0A03590</name>
    <name evidence="5" type="ordered locus">KNAG_0A03590</name>
</gene>
<dbReference type="EMBL" id="HE978314">
    <property type="protein sequence ID" value="CCK68040.1"/>
    <property type="molecule type" value="Genomic_DNA"/>
</dbReference>
<dbReference type="eggNOG" id="KOG4772">
    <property type="taxonomic scope" value="Eukaryota"/>
</dbReference>
<proteinExistence type="inferred from homology"/>
<keyword evidence="2" id="KW-0819">tRNA processing</keyword>
<dbReference type="Pfam" id="PF12928">
    <property type="entry name" value="tRNA_int_end_N2"/>
    <property type="match status" value="1"/>
</dbReference>
<organism evidence="5 6">
    <name type="scientific">Huiozyma naganishii (strain ATCC MYA-139 / BCRC 22969 / CBS 8797 / KCTC 17520 / NBRC 10181 / NCYC 3082 / Yp74L-3)</name>
    <name type="common">Yeast</name>
    <name type="synonym">Kazachstania naganishii</name>
    <dbReference type="NCBI Taxonomy" id="1071383"/>
    <lineage>
        <taxon>Eukaryota</taxon>
        <taxon>Fungi</taxon>
        <taxon>Dikarya</taxon>
        <taxon>Ascomycota</taxon>
        <taxon>Saccharomycotina</taxon>
        <taxon>Saccharomycetes</taxon>
        <taxon>Saccharomycetales</taxon>
        <taxon>Saccharomycetaceae</taxon>
        <taxon>Huiozyma</taxon>
    </lineage>
</organism>
<dbReference type="PANTHER" id="PTHR21027:SF1">
    <property type="entry name" value="TRNA-SPLICING ENDONUCLEASE SUBUNIT SEN54"/>
    <property type="match status" value="1"/>
</dbReference>
<dbReference type="RefSeq" id="XP_022462286.1">
    <property type="nucleotide sequence ID" value="XM_022607885.1"/>
</dbReference>
<sequence>MTEQLENEVFSQDGTIADSDVEEDELVQDWSQIAKIAKSNGALTIPKRGEKDYEPDGTDVQELLLYKARKELFDTLANSVRGSTVKAQVKALYVADRHGAVVPHARGNFLQTMGKVDFSDGQVWLSFYEFVYLSERGTVTPYWGGQSVAGENNDSLLPLSIEDLYILFKTQHELDNFAVYAHLRRLGFIVNPVSPSDTSFYPNCPSAPRTGVTSIYRAITSMFFLRKNSLFNNIFYKQWHYCFCKYTRTPQIYEKLKLLVPSISVPKTIEDLKGFYGSQQDYAEGQLTLTFNVWKPQTNFKKKHPPLPDYQVVVYNKNQRGAHFPTFDELQNIFRHLDYKFQFLSEVADDEFSWDDHSYIVGKPRSDVIASERKSKDKKDPKTPAKNPSAKKSKKRQLPPHIQQLQRLRNGYSSFLLAVIDNGIISFVRISQADFASENVWYVPPKDGLRKKPFNDRKKRAN</sequence>
<protein>
    <recommendedName>
        <fullName evidence="4">tRNA-splicing endonuclease subunit Sen54 N-terminal domain-containing protein</fullName>
    </recommendedName>
</protein>
<evidence type="ECO:0000256" key="2">
    <source>
        <dbReference type="ARBA" id="ARBA00022694"/>
    </source>
</evidence>
<feature type="domain" description="tRNA-splicing endonuclease subunit Sen54 N-terminal" evidence="4">
    <location>
        <begin position="73"/>
        <end position="143"/>
    </location>
</feature>
<dbReference type="GO" id="GO:0005741">
    <property type="term" value="C:mitochondrial outer membrane"/>
    <property type="evidence" value="ECO:0007669"/>
    <property type="project" value="EnsemblFungi"/>
</dbReference>
<comment type="similarity">
    <text evidence="1">Belongs to the SEN54 family.</text>
</comment>
<feature type="compositionally biased region" description="Basic and acidic residues" evidence="3">
    <location>
        <begin position="369"/>
        <end position="383"/>
    </location>
</feature>
<feature type="compositionally biased region" description="Basic residues" evidence="3">
    <location>
        <begin position="389"/>
        <end position="398"/>
    </location>
</feature>
<evidence type="ECO:0000313" key="6">
    <source>
        <dbReference type="Proteomes" id="UP000006310"/>
    </source>
</evidence>